<keyword evidence="8" id="KW-0106">Calcium</keyword>
<keyword evidence="3" id="KW-0813">Transport</keyword>
<dbReference type="GO" id="GO:0036444">
    <property type="term" value="P:calcium import into the mitochondrion"/>
    <property type="evidence" value="ECO:0007669"/>
    <property type="project" value="TreeGrafter"/>
</dbReference>
<keyword evidence="5" id="KW-0107">Calcium channel</keyword>
<feature type="domain" description="Calcium uniporter protein C-terminal" evidence="17">
    <location>
        <begin position="273"/>
        <end position="325"/>
    </location>
</feature>
<evidence type="ECO:0000313" key="18">
    <source>
        <dbReference type="EMBL" id="KAJ7941195.1"/>
    </source>
</evidence>
<evidence type="ECO:0000313" key="19">
    <source>
        <dbReference type="Proteomes" id="UP001163823"/>
    </source>
</evidence>
<evidence type="ECO:0000256" key="4">
    <source>
        <dbReference type="ARBA" id="ARBA00022568"/>
    </source>
</evidence>
<name>A0AAD7KJS7_QUISA</name>
<dbReference type="InterPro" id="IPR006769">
    <property type="entry name" value="MCU_C"/>
</dbReference>
<keyword evidence="19" id="KW-1185">Reference proteome</keyword>
<dbReference type="PANTHER" id="PTHR13462:SF10">
    <property type="entry name" value="CALCIUM UNIPORTER PROTEIN, MITOCHONDRIAL"/>
    <property type="match status" value="1"/>
</dbReference>
<feature type="transmembrane region" description="Helical" evidence="16">
    <location>
        <begin position="238"/>
        <end position="255"/>
    </location>
</feature>
<evidence type="ECO:0000256" key="3">
    <source>
        <dbReference type="ARBA" id="ARBA00022448"/>
    </source>
</evidence>
<dbReference type="Proteomes" id="UP001163823">
    <property type="component" value="Unassembled WGS sequence"/>
</dbReference>
<evidence type="ECO:0000256" key="5">
    <source>
        <dbReference type="ARBA" id="ARBA00022673"/>
    </source>
</evidence>
<keyword evidence="9 16" id="KW-1133">Transmembrane helix</keyword>
<evidence type="ECO:0000256" key="1">
    <source>
        <dbReference type="ARBA" id="ARBA00004448"/>
    </source>
</evidence>
<dbReference type="GO" id="GO:0005262">
    <property type="term" value="F:calcium channel activity"/>
    <property type="evidence" value="ECO:0007669"/>
    <property type="project" value="UniProtKB-KW"/>
</dbReference>
<sequence length="355" mass="39191">ECGADGGGSGGSGGSLKQRVSAIVNLSHGHEGKLCPFPPPRLGLRDIAMECGARREGVASFSVLSNVAKRGISSTTRVSSAADSEDSKKSDAGDNNDNGTGKEETISFSEAKRLMRLVNVEALKMKLGMEAEEVIPYSELLQACESMGVARNSDEAAAFPVFLMRLASSFSSVTRSIFIRIRISLLLASVCIILVVDLVRRAVPLALTSENDPMRNELKNLLEKKEEIDVLAHKQVRCILWSGLGLALVRGWAFLPANFLGILVGCNGTHCIFLSTTTGLVIGYAYFLITSRDPTYQDFMKRLFLSRQRKLFKKLNFDIERFKELQKKCKTPLDASTSIRNRVGWTWIWKMLYIK</sequence>
<evidence type="ECO:0000256" key="12">
    <source>
        <dbReference type="ARBA" id="ARBA00023136"/>
    </source>
</evidence>
<keyword evidence="11" id="KW-0496">Mitochondrion</keyword>
<keyword evidence="10" id="KW-0406">Ion transport</keyword>
<organism evidence="18 19">
    <name type="scientific">Quillaja saponaria</name>
    <name type="common">Soap bark tree</name>
    <dbReference type="NCBI Taxonomy" id="32244"/>
    <lineage>
        <taxon>Eukaryota</taxon>
        <taxon>Viridiplantae</taxon>
        <taxon>Streptophyta</taxon>
        <taxon>Embryophyta</taxon>
        <taxon>Tracheophyta</taxon>
        <taxon>Spermatophyta</taxon>
        <taxon>Magnoliopsida</taxon>
        <taxon>eudicotyledons</taxon>
        <taxon>Gunneridae</taxon>
        <taxon>Pentapetalae</taxon>
        <taxon>rosids</taxon>
        <taxon>fabids</taxon>
        <taxon>Fabales</taxon>
        <taxon>Quillajaceae</taxon>
        <taxon>Quillaja</taxon>
    </lineage>
</organism>
<dbReference type="KEGG" id="qsa:O6P43_035756"/>
<keyword evidence="4" id="KW-0109">Calcium transport</keyword>
<evidence type="ECO:0000256" key="13">
    <source>
        <dbReference type="ARBA" id="ARBA00023303"/>
    </source>
</evidence>
<evidence type="ECO:0000256" key="11">
    <source>
        <dbReference type="ARBA" id="ARBA00023128"/>
    </source>
</evidence>
<dbReference type="AlphaFoldDB" id="A0AAD7KJS7"/>
<comment type="similarity">
    <text evidence="2">Belongs to the MCU (TC 1.A.77) family.</text>
</comment>
<evidence type="ECO:0000256" key="9">
    <source>
        <dbReference type="ARBA" id="ARBA00022989"/>
    </source>
</evidence>
<dbReference type="Pfam" id="PF04678">
    <property type="entry name" value="MCU"/>
    <property type="match status" value="1"/>
</dbReference>
<proteinExistence type="inferred from homology"/>
<evidence type="ECO:0000256" key="14">
    <source>
        <dbReference type="ARBA" id="ARBA00036634"/>
    </source>
</evidence>
<dbReference type="EMBL" id="JARAOO010000380">
    <property type="protein sequence ID" value="KAJ7941195.1"/>
    <property type="molecule type" value="Genomic_DNA"/>
</dbReference>
<feature type="transmembrane region" description="Helical" evidence="16">
    <location>
        <begin position="177"/>
        <end position="199"/>
    </location>
</feature>
<comment type="caution">
    <text evidence="18">The sequence shown here is derived from an EMBL/GenBank/DDBJ whole genome shotgun (WGS) entry which is preliminary data.</text>
</comment>
<evidence type="ECO:0000256" key="16">
    <source>
        <dbReference type="SAM" id="Phobius"/>
    </source>
</evidence>
<keyword evidence="12 16" id="KW-0472">Membrane</keyword>
<keyword evidence="6 16" id="KW-0812">Transmembrane</keyword>
<dbReference type="GO" id="GO:1990246">
    <property type="term" value="C:uniplex complex"/>
    <property type="evidence" value="ECO:0007669"/>
    <property type="project" value="TreeGrafter"/>
</dbReference>
<feature type="transmembrane region" description="Helical" evidence="16">
    <location>
        <begin position="267"/>
        <end position="289"/>
    </location>
</feature>
<evidence type="ECO:0000259" key="17">
    <source>
        <dbReference type="Pfam" id="PF04678"/>
    </source>
</evidence>
<feature type="non-terminal residue" evidence="18">
    <location>
        <position position="355"/>
    </location>
</feature>
<dbReference type="GO" id="GO:0015292">
    <property type="term" value="F:uniporter activity"/>
    <property type="evidence" value="ECO:0007669"/>
    <property type="project" value="TreeGrafter"/>
</dbReference>
<comment type="subcellular location">
    <subcellularLocation>
        <location evidence="1">Mitochondrion inner membrane</location>
        <topology evidence="1">Multi-pass membrane protein</topology>
    </subcellularLocation>
</comment>
<keyword evidence="7" id="KW-0999">Mitochondrion inner membrane</keyword>
<evidence type="ECO:0000256" key="8">
    <source>
        <dbReference type="ARBA" id="ARBA00022837"/>
    </source>
</evidence>
<reference evidence="18" key="1">
    <citation type="journal article" date="2023" name="Science">
        <title>Elucidation of the pathway for biosynthesis of saponin adjuvants from the soapbark tree.</title>
        <authorList>
            <person name="Reed J."/>
            <person name="Orme A."/>
            <person name="El-Demerdash A."/>
            <person name="Owen C."/>
            <person name="Martin L.B.B."/>
            <person name="Misra R.C."/>
            <person name="Kikuchi S."/>
            <person name="Rejzek M."/>
            <person name="Martin A.C."/>
            <person name="Harkess A."/>
            <person name="Leebens-Mack J."/>
            <person name="Louveau T."/>
            <person name="Stephenson M.J."/>
            <person name="Osbourn A."/>
        </authorList>
    </citation>
    <scope>NUCLEOTIDE SEQUENCE</scope>
    <source>
        <strain evidence="18">S10</strain>
    </source>
</reference>
<dbReference type="GO" id="GO:0051560">
    <property type="term" value="P:mitochondrial calcium ion homeostasis"/>
    <property type="evidence" value="ECO:0007669"/>
    <property type="project" value="InterPro"/>
</dbReference>
<evidence type="ECO:0000256" key="7">
    <source>
        <dbReference type="ARBA" id="ARBA00022792"/>
    </source>
</evidence>
<protein>
    <submittedName>
        <fullName evidence="18">Calcium uniporter protein, mitochondrial</fullName>
    </submittedName>
</protein>
<comment type="catalytic activity">
    <reaction evidence="14">
        <text>Ca(2+)(in) = Ca(2+)(out)</text>
        <dbReference type="Rhea" id="RHEA:29671"/>
        <dbReference type="ChEBI" id="CHEBI:29108"/>
    </reaction>
</comment>
<feature type="non-terminal residue" evidence="18">
    <location>
        <position position="1"/>
    </location>
</feature>
<keyword evidence="13" id="KW-0407">Ion channel</keyword>
<evidence type="ECO:0000256" key="6">
    <source>
        <dbReference type="ARBA" id="ARBA00022692"/>
    </source>
</evidence>
<evidence type="ECO:0000256" key="10">
    <source>
        <dbReference type="ARBA" id="ARBA00023065"/>
    </source>
</evidence>
<gene>
    <name evidence="18" type="ORF">O6P43_035756</name>
</gene>
<evidence type="ECO:0000256" key="15">
    <source>
        <dbReference type="SAM" id="MobiDB-lite"/>
    </source>
</evidence>
<feature type="region of interest" description="Disordered" evidence="15">
    <location>
        <begin position="75"/>
        <end position="105"/>
    </location>
</feature>
<dbReference type="PANTHER" id="PTHR13462">
    <property type="entry name" value="CALCIUM UNIPORTER PROTEIN, MITOCHONDRIAL"/>
    <property type="match status" value="1"/>
</dbReference>
<evidence type="ECO:0000256" key="2">
    <source>
        <dbReference type="ARBA" id="ARBA00005653"/>
    </source>
</evidence>
<accession>A0AAD7KJS7</accession>
<dbReference type="InterPro" id="IPR039055">
    <property type="entry name" value="MCU_fam"/>
</dbReference>